<reference evidence="3 4" key="1">
    <citation type="journal article" date="2012" name="BMC Genomics">
        <title>Genome-guided analysis of physiological and morphological traits of the fermentative acetate oxidizer Thermacetogenium phaeum.</title>
        <authorList>
            <person name="Oehler D."/>
            <person name="Poehlein A."/>
            <person name="Leimbach A."/>
            <person name="Muller N."/>
            <person name="Daniel R."/>
            <person name="Gottschalk G."/>
            <person name="Schink B."/>
        </authorList>
    </citation>
    <scope>NUCLEOTIDE SEQUENCE [LARGE SCALE GENOMIC DNA]</scope>
    <source>
        <strain evidence="4">ATCC BAA-254 / DSM 26808 / PB</strain>
    </source>
</reference>
<protein>
    <submittedName>
        <fullName evidence="3">Glycosyl transferase group 1</fullName>
    </submittedName>
</protein>
<dbReference type="CDD" id="cd03801">
    <property type="entry name" value="GT4_PimA-like"/>
    <property type="match status" value="1"/>
</dbReference>
<dbReference type="PANTHER" id="PTHR45947">
    <property type="entry name" value="SULFOQUINOVOSYL TRANSFERASE SQD2"/>
    <property type="match status" value="1"/>
</dbReference>
<dbReference type="Pfam" id="PF13439">
    <property type="entry name" value="Glyco_transf_4"/>
    <property type="match status" value="1"/>
</dbReference>
<feature type="domain" description="Glycosyltransferase subfamily 4-like N-terminal" evidence="2">
    <location>
        <begin position="15"/>
        <end position="190"/>
    </location>
</feature>
<evidence type="ECO:0000313" key="4">
    <source>
        <dbReference type="Proteomes" id="UP000000467"/>
    </source>
</evidence>
<dbReference type="eggNOG" id="COG0297">
    <property type="taxonomic scope" value="Bacteria"/>
</dbReference>
<evidence type="ECO:0000313" key="3">
    <source>
        <dbReference type="EMBL" id="AFV11138.1"/>
    </source>
</evidence>
<name>K4LE40_THEPS</name>
<dbReference type="Gene3D" id="3.40.50.2000">
    <property type="entry name" value="Glycogen Phosphorylase B"/>
    <property type="match status" value="2"/>
</dbReference>
<sequence>MRVLMLSWEYPPRSVGGLAQHVYDLTNALAAAGEEIHLITLGGGGAGEREDVNGVHVYRVQPYNLSAPDFLTWILQLNMSMVEYAVPLVNSLAALDLVHAHDWLVAYAGRLLKHAYKIPLIATIHATEYGRNQGLHNDLQRYISDVEWWLTYEAWRVIVCSRYMERELLRIFQLPADKIRVIPNGVDLSRYRKRDGEHLSRNSFAAPDEKIVFYVGRLVQEKGAHILLEAVPKVLQHYSKTKFVISGKGPALDYLKDRARDMDVYDRIYFTGYIDDATRDFLYREADVAVFPSLYEPFGMVALEAMAARTPVVVADVGGLAEIVEHEVNGLKCYPGNPNSLADNILRLLYDPKLAERLAERAYRDLRQQYTWEEIAHKTREVYEEVYDDYEASAWKTDSRKSGVDMLKRMRKEIIETGRYAFPGYLLPERTRGDFKKDEAGGGYH</sequence>
<accession>K4LE40</accession>
<dbReference type="PANTHER" id="PTHR45947:SF3">
    <property type="entry name" value="SULFOQUINOVOSYL TRANSFERASE SQD2"/>
    <property type="match status" value="1"/>
</dbReference>
<dbReference type="RefSeq" id="WP_015050019.1">
    <property type="nucleotide sequence ID" value="NC_018870.1"/>
</dbReference>
<dbReference type="GO" id="GO:0016757">
    <property type="term" value="F:glycosyltransferase activity"/>
    <property type="evidence" value="ECO:0007669"/>
    <property type="project" value="InterPro"/>
</dbReference>
<dbReference type="HOGENOM" id="CLU_009583_2_3_9"/>
<dbReference type="STRING" id="1089553.Tph_c09080"/>
<keyword evidence="4" id="KW-1185">Reference proteome</keyword>
<dbReference type="InterPro" id="IPR028098">
    <property type="entry name" value="Glyco_trans_4-like_N"/>
</dbReference>
<dbReference type="InterPro" id="IPR001296">
    <property type="entry name" value="Glyco_trans_1"/>
</dbReference>
<evidence type="ECO:0000259" key="1">
    <source>
        <dbReference type="Pfam" id="PF00534"/>
    </source>
</evidence>
<dbReference type="InterPro" id="IPR050194">
    <property type="entry name" value="Glycosyltransferase_grp1"/>
</dbReference>
<dbReference type="OrthoDB" id="9795068at2"/>
<gene>
    <name evidence="3" type="ordered locus">Tph_c09080</name>
</gene>
<dbReference type="Proteomes" id="UP000000467">
    <property type="component" value="Chromosome"/>
</dbReference>
<keyword evidence="3" id="KW-0808">Transferase</keyword>
<dbReference type="SUPFAM" id="SSF53756">
    <property type="entry name" value="UDP-Glycosyltransferase/glycogen phosphorylase"/>
    <property type="match status" value="1"/>
</dbReference>
<feature type="domain" description="Glycosyl transferase family 1" evidence="1">
    <location>
        <begin position="203"/>
        <end position="364"/>
    </location>
</feature>
<proteinExistence type="predicted"/>
<dbReference type="KEGG" id="tpz:Tph_c09080"/>
<evidence type="ECO:0000259" key="2">
    <source>
        <dbReference type="Pfam" id="PF13439"/>
    </source>
</evidence>
<dbReference type="AlphaFoldDB" id="K4LE40"/>
<organism evidence="3 4">
    <name type="scientific">Thermacetogenium phaeum (strain ATCC BAA-254 / DSM 26808 / PB)</name>
    <dbReference type="NCBI Taxonomy" id="1089553"/>
    <lineage>
        <taxon>Bacteria</taxon>
        <taxon>Bacillati</taxon>
        <taxon>Bacillota</taxon>
        <taxon>Clostridia</taxon>
        <taxon>Thermoanaerobacterales</taxon>
        <taxon>Thermoanaerobacteraceae</taxon>
        <taxon>Thermacetogenium</taxon>
    </lineage>
</organism>
<dbReference type="Pfam" id="PF00534">
    <property type="entry name" value="Glycos_transf_1"/>
    <property type="match status" value="1"/>
</dbReference>
<dbReference type="EMBL" id="CP003732">
    <property type="protein sequence ID" value="AFV11138.1"/>
    <property type="molecule type" value="Genomic_DNA"/>
</dbReference>